<name>A0ACB9KJM5_BAUVA</name>
<sequence>MFLLSIEAASRKDLFLSEGAANANGRGPSVWDTYTHKYPEKIVDRRNGDVAVDGYSRYKEDVGILKDMNLDAYRFSISWSRILPKGKVRGGINQEGIKYYNNLINELLAKEDEYGGFLSSHIAKDFQEYADLCFKEFGDRVKHWITLNEPWTVSQGGYASGSMAPGRCSNWMNLNCTGGDTGTEPYLASLHQLLAHATAVRLYRNKYKYIPVSDNKSDQDAAQRALDFNYGWFMQPLTGEYPESMRSLVGTPLPKFTKEQSDLVKGSYEFFGLNYYTAQYAAHTTKPTNAKPSVFTDSLANLTFENAGKPIGPRAASFWLYIYPRGIYELLVYTKNLQQPFNLHY</sequence>
<protein>
    <submittedName>
        <fullName evidence="1">Uncharacterized protein</fullName>
    </submittedName>
</protein>
<keyword evidence="2" id="KW-1185">Reference proteome</keyword>
<organism evidence="1 2">
    <name type="scientific">Bauhinia variegata</name>
    <name type="common">Purple orchid tree</name>
    <name type="synonym">Phanera variegata</name>
    <dbReference type="NCBI Taxonomy" id="167791"/>
    <lineage>
        <taxon>Eukaryota</taxon>
        <taxon>Viridiplantae</taxon>
        <taxon>Streptophyta</taxon>
        <taxon>Embryophyta</taxon>
        <taxon>Tracheophyta</taxon>
        <taxon>Spermatophyta</taxon>
        <taxon>Magnoliopsida</taxon>
        <taxon>eudicotyledons</taxon>
        <taxon>Gunneridae</taxon>
        <taxon>Pentapetalae</taxon>
        <taxon>rosids</taxon>
        <taxon>fabids</taxon>
        <taxon>Fabales</taxon>
        <taxon>Fabaceae</taxon>
        <taxon>Cercidoideae</taxon>
        <taxon>Cercideae</taxon>
        <taxon>Bauhiniinae</taxon>
        <taxon>Bauhinia</taxon>
    </lineage>
</organism>
<dbReference type="EMBL" id="CM039439">
    <property type="protein sequence ID" value="KAI4297460.1"/>
    <property type="molecule type" value="Genomic_DNA"/>
</dbReference>
<evidence type="ECO:0000313" key="2">
    <source>
        <dbReference type="Proteomes" id="UP000828941"/>
    </source>
</evidence>
<comment type="caution">
    <text evidence="1">The sequence shown here is derived from an EMBL/GenBank/DDBJ whole genome shotgun (WGS) entry which is preliminary data.</text>
</comment>
<evidence type="ECO:0000313" key="1">
    <source>
        <dbReference type="EMBL" id="KAI4297460.1"/>
    </source>
</evidence>
<dbReference type="Proteomes" id="UP000828941">
    <property type="component" value="Chromosome 14"/>
</dbReference>
<reference evidence="1 2" key="1">
    <citation type="journal article" date="2022" name="DNA Res.">
        <title>Chromosomal-level genome assembly of the orchid tree Bauhinia variegata (Leguminosae; Cercidoideae) supports the allotetraploid origin hypothesis of Bauhinia.</title>
        <authorList>
            <person name="Zhong Y."/>
            <person name="Chen Y."/>
            <person name="Zheng D."/>
            <person name="Pang J."/>
            <person name="Liu Y."/>
            <person name="Luo S."/>
            <person name="Meng S."/>
            <person name="Qian L."/>
            <person name="Wei D."/>
            <person name="Dai S."/>
            <person name="Zhou R."/>
        </authorList>
    </citation>
    <scope>NUCLEOTIDE SEQUENCE [LARGE SCALE GENOMIC DNA]</scope>
    <source>
        <strain evidence="1">BV-YZ2020</strain>
    </source>
</reference>
<accession>A0ACB9KJM5</accession>
<gene>
    <name evidence="1" type="ORF">L6164_037351</name>
</gene>
<proteinExistence type="predicted"/>